<evidence type="ECO:0000256" key="1">
    <source>
        <dbReference type="SAM" id="MobiDB-lite"/>
    </source>
</evidence>
<keyword evidence="3" id="KW-1185">Reference proteome</keyword>
<feature type="non-terminal residue" evidence="2">
    <location>
        <position position="1"/>
    </location>
</feature>
<feature type="region of interest" description="Disordered" evidence="1">
    <location>
        <begin position="1"/>
        <end position="185"/>
    </location>
</feature>
<accession>A0A8T2NIK5</accession>
<dbReference type="EMBL" id="JAFBMS010000087">
    <property type="protein sequence ID" value="KAG9337492.1"/>
    <property type="molecule type" value="Genomic_DNA"/>
</dbReference>
<sequence>YVKKHLFSDTDTDNKTDVSWLKASSRKPKPKVMDYSRQRPTKPAPPADSSYESKSLPTPLSKPVEKQVKPTKNQRKHTEKREKKPSAAVSKLSGRPQRAAAASKNYKDPSESDSSSQSESEELTNRKPKQNQAKGNTKKGAKTDQAVDVVKKKPVSPAEEESEKPTAAEEQSEKPTAAEEQPVLQKELWAARFAAFSPSPSPIERM</sequence>
<feature type="non-terminal residue" evidence="2">
    <location>
        <position position="206"/>
    </location>
</feature>
<protein>
    <submittedName>
        <fullName evidence="2">Uncharacterized protein</fullName>
    </submittedName>
</protein>
<comment type="caution">
    <text evidence="2">The sequence shown here is derived from an EMBL/GenBank/DDBJ whole genome shotgun (WGS) entry which is preliminary data.</text>
</comment>
<gene>
    <name evidence="2" type="ORF">JZ751_028683</name>
</gene>
<organism evidence="2 3">
    <name type="scientific">Albula glossodonta</name>
    <name type="common">roundjaw bonefish</name>
    <dbReference type="NCBI Taxonomy" id="121402"/>
    <lineage>
        <taxon>Eukaryota</taxon>
        <taxon>Metazoa</taxon>
        <taxon>Chordata</taxon>
        <taxon>Craniata</taxon>
        <taxon>Vertebrata</taxon>
        <taxon>Euteleostomi</taxon>
        <taxon>Actinopterygii</taxon>
        <taxon>Neopterygii</taxon>
        <taxon>Teleostei</taxon>
        <taxon>Albuliformes</taxon>
        <taxon>Albulidae</taxon>
        <taxon>Albula</taxon>
    </lineage>
</organism>
<proteinExistence type="predicted"/>
<evidence type="ECO:0000313" key="3">
    <source>
        <dbReference type="Proteomes" id="UP000824540"/>
    </source>
</evidence>
<reference evidence="2" key="1">
    <citation type="thesis" date="2021" institute="BYU ScholarsArchive" country="Provo, UT, USA">
        <title>Applications of and Algorithms for Genome Assembly and Genomic Analyses with an Emphasis on Marine Teleosts.</title>
        <authorList>
            <person name="Pickett B.D."/>
        </authorList>
    </citation>
    <scope>NUCLEOTIDE SEQUENCE</scope>
    <source>
        <strain evidence="2">HI-2016</strain>
    </source>
</reference>
<dbReference type="Proteomes" id="UP000824540">
    <property type="component" value="Unassembled WGS sequence"/>
</dbReference>
<dbReference type="AlphaFoldDB" id="A0A8T2NIK5"/>
<dbReference type="OrthoDB" id="10256849at2759"/>
<feature type="compositionally biased region" description="Basic and acidic residues" evidence="1">
    <location>
        <begin position="163"/>
        <end position="177"/>
    </location>
</feature>
<evidence type="ECO:0000313" key="2">
    <source>
        <dbReference type="EMBL" id="KAG9337492.1"/>
    </source>
</evidence>
<name>A0A8T2NIK5_9TELE</name>
<feature type="compositionally biased region" description="Basic and acidic residues" evidence="1">
    <location>
        <begin position="1"/>
        <end position="16"/>
    </location>
</feature>